<evidence type="ECO:0000313" key="6">
    <source>
        <dbReference type="EMBL" id="MZL34702.1"/>
    </source>
</evidence>
<dbReference type="InterPro" id="IPR001940">
    <property type="entry name" value="Peptidase_S1C"/>
</dbReference>
<dbReference type="GO" id="GO:0006508">
    <property type="term" value="P:proteolysis"/>
    <property type="evidence" value="ECO:0007669"/>
    <property type="project" value="UniProtKB-KW"/>
</dbReference>
<dbReference type="EMBL" id="WWVQ01000049">
    <property type="protein sequence ID" value="MZL34702.1"/>
    <property type="molecule type" value="Genomic_DNA"/>
</dbReference>
<comment type="similarity">
    <text evidence="1">Belongs to the peptidase S1C family.</text>
</comment>
<dbReference type="PANTHER" id="PTHR43343:SF3">
    <property type="entry name" value="PROTEASE DO-LIKE 8, CHLOROPLASTIC"/>
    <property type="match status" value="1"/>
</dbReference>
<evidence type="ECO:0000259" key="5">
    <source>
        <dbReference type="PROSITE" id="PS50106"/>
    </source>
</evidence>
<feature type="region of interest" description="Disordered" evidence="4">
    <location>
        <begin position="367"/>
        <end position="441"/>
    </location>
</feature>
<dbReference type="PANTHER" id="PTHR43343">
    <property type="entry name" value="PEPTIDASE S12"/>
    <property type="match status" value="1"/>
</dbReference>
<dbReference type="InterPro" id="IPR043504">
    <property type="entry name" value="Peptidase_S1_PA_chymotrypsin"/>
</dbReference>
<sequence length="441" mass="46839">MTYAKSEKKDADASDSKSDTGKDTGSTAKGSLDVSEIVSEALPSIVSITTKSVQEVQNYFGMYGMYGYAPQQQEQEVEGSGSGIIVGKNDDELLIATNYHVVEGADTLSVAFTDGNAVEASVKGFDEERDLAVVSVSLDDVEDDTMDAISIANIGSSDDLKVGEQVVAIGNALGYGQSVTTGIVSAKNRRMDSDNNTVTDGSDDSSDGVNLIQTDAAINPGNSGGALLNMEGEVVGINSAKLASTEVEGMGYAIAISDVTDILQNLMNETSRDKLDDSEHGVLGIEGSSVSSEAVQMYGIPAGVFVKKVTEGGAADKAGLKANSVITEFNGKAVSSIDQLSEYLSYYEPDEEVELTVQVPHGTSYKEETVKVTLDENTDADDSDDNDKDSKKSKKDSKKSSKDADEDVDEDTDSEDSMDSDDTEESENPFIQYFENQGFFR</sequence>
<gene>
    <name evidence="6" type="ORF">GT728_16255</name>
</gene>
<dbReference type="Gene3D" id="2.40.10.10">
    <property type="entry name" value="Trypsin-like serine proteases"/>
    <property type="match status" value="2"/>
</dbReference>
<feature type="region of interest" description="Disordered" evidence="4">
    <location>
        <begin position="1"/>
        <end position="30"/>
    </location>
</feature>
<dbReference type="Proteomes" id="UP000477285">
    <property type="component" value="Unassembled WGS sequence"/>
</dbReference>
<dbReference type="InterPro" id="IPR036034">
    <property type="entry name" value="PDZ_sf"/>
</dbReference>
<evidence type="ECO:0000313" key="7">
    <source>
        <dbReference type="Proteomes" id="UP000477285"/>
    </source>
</evidence>
<evidence type="ECO:0000256" key="3">
    <source>
        <dbReference type="ARBA" id="ARBA00022801"/>
    </source>
</evidence>
<evidence type="ECO:0000256" key="1">
    <source>
        <dbReference type="ARBA" id="ARBA00010541"/>
    </source>
</evidence>
<organism evidence="6 7">
    <name type="scientific">Blautia wexlerae</name>
    <dbReference type="NCBI Taxonomy" id="418240"/>
    <lineage>
        <taxon>Bacteria</taxon>
        <taxon>Bacillati</taxon>
        <taxon>Bacillota</taxon>
        <taxon>Clostridia</taxon>
        <taxon>Lachnospirales</taxon>
        <taxon>Lachnospiraceae</taxon>
        <taxon>Blautia</taxon>
    </lineage>
</organism>
<dbReference type="InterPro" id="IPR041489">
    <property type="entry name" value="PDZ_6"/>
</dbReference>
<dbReference type="AlphaFoldDB" id="A0A6L8T6Z9"/>
<dbReference type="InterPro" id="IPR009003">
    <property type="entry name" value="Peptidase_S1_PA"/>
</dbReference>
<dbReference type="InterPro" id="IPR001478">
    <property type="entry name" value="PDZ"/>
</dbReference>
<name>A0A6L8T6Z9_9FIRM</name>
<dbReference type="CDD" id="cd06779">
    <property type="entry name" value="cpPDZ_Deg_HtrA-like"/>
    <property type="match status" value="1"/>
</dbReference>
<dbReference type="PROSITE" id="PS50106">
    <property type="entry name" value="PDZ"/>
    <property type="match status" value="1"/>
</dbReference>
<dbReference type="Pfam" id="PF17820">
    <property type="entry name" value="PDZ_6"/>
    <property type="match status" value="1"/>
</dbReference>
<evidence type="ECO:0000256" key="2">
    <source>
        <dbReference type="ARBA" id="ARBA00022670"/>
    </source>
</evidence>
<evidence type="ECO:0000256" key="4">
    <source>
        <dbReference type="SAM" id="MobiDB-lite"/>
    </source>
</evidence>
<keyword evidence="2 6" id="KW-0645">Protease</keyword>
<dbReference type="Gene3D" id="2.30.42.10">
    <property type="match status" value="1"/>
</dbReference>
<keyword evidence="3" id="KW-0378">Hydrolase</keyword>
<feature type="domain" description="PDZ" evidence="5">
    <location>
        <begin position="272"/>
        <end position="361"/>
    </location>
</feature>
<feature type="compositionally biased region" description="Acidic residues" evidence="4">
    <location>
        <begin position="404"/>
        <end position="427"/>
    </location>
</feature>
<dbReference type="PRINTS" id="PR00834">
    <property type="entry name" value="PROTEASES2C"/>
</dbReference>
<dbReference type="SUPFAM" id="SSF50156">
    <property type="entry name" value="PDZ domain-like"/>
    <property type="match status" value="1"/>
</dbReference>
<dbReference type="SMART" id="SM00228">
    <property type="entry name" value="PDZ"/>
    <property type="match status" value="1"/>
</dbReference>
<accession>A0A6L8T6Z9</accession>
<dbReference type="InterPro" id="IPR051201">
    <property type="entry name" value="Chloro_Bact_Ser_Proteases"/>
</dbReference>
<feature type="compositionally biased region" description="Basic and acidic residues" evidence="4">
    <location>
        <begin position="1"/>
        <end position="22"/>
    </location>
</feature>
<dbReference type="GO" id="GO:0004252">
    <property type="term" value="F:serine-type endopeptidase activity"/>
    <property type="evidence" value="ECO:0007669"/>
    <property type="project" value="InterPro"/>
</dbReference>
<reference evidence="6 7" key="1">
    <citation type="journal article" date="2019" name="Nat. Med.">
        <title>A library of human gut bacterial isolates paired with longitudinal multiomics data enables mechanistic microbiome research.</title>
        <authorList>
            <person name="Poyet M."/>
            <person name="Groussin M."/>
            <person name="Gibbons S.M."/>
            <person name="Avila-Pacheco J."/>
            <person name="Jiang X."/>
            <person name="Kearney S.M."/>
            <person name="Perrotta A.R."/>
            <person name="Berdy B."/>
            <person name="Zhao S."/>
            <person name="Lieberman T.D."/>
            <person name="Swanson P.K."/>
            <person name="Smith M."/>
            <person name="Roesemann S."/>
            <person name="Alexander J.E."/>
            <person name="Rich S.A."/>
            <person name="Livny J."/>
            <person name="Vlamakis H."/>
            <person name="Clish C."/>
            <person name="Bullock K."/>
            <person name="Deik A."/>
            <person name="Scott J."/>
            <person name="Pierce K.A."/>
            <person name="Xavier R.J."/>
            <person name="Alm E.J."/>
        </authorList>
    </citation>
    <scope>NUCLEOTIDE SEQUENCE [LARGE SCALE GENOMIC DNA]</scope>
    <source>
        <strain evidence="6 7">BIOML-A1</strain>
    </source>
</reference>
<proteinExistence type="inferred from homology"/>
<protein>
    <submittedName>
        <fullName evidence="6">Trypsin-like serine protease</fullName>
    </submittedName>
</protein>
<feature type="compositionally biased region" description="Acidic residues" evidence="4">
    <location>
        <begin position="376"/>
        <end position="387"/>
    </location>
</feature>
<dbReference type="Pfam" id="PF13365">
    <property type="entry name" value="Trypsin_2"/>
    <property type="match status" value="1"/>
</dbReference>
<comment type="caution">
    <text evidence="6">The sequence shown here is derived from an EMBL/GenBank/DDBJ whole genome shotgun (WGS) entry which is preliminary data.</text>
</comment>
<dbReference type="SUPFAM" id="SSF50494">
    <property type="entry name" value="Trypsin-like serine proteases"/>
    <property type="match status" value="1"/>
</dbReference>